<feature type="non-terminal residue" evidence="2">
    <location>
        <position position="1"/>
    </location>
</feature>
<evidence type="ECO:0000313" key="3">
    <source>
        <dbReference type="Proteomes" id="UP000240424"/>
    </source>
</evidence>
<keyword evidence="3" id="KW-1185">Reference proteome</keyword>
<keyword evidence="1" id="KW-0812">Transmembrane</keyword>
<proteinExistence type="predicted"/>
<dbReference type="EMBL" id="FUEZ01000004">
    <property type="protein sequence ID" value="SPM41940.1"/>
    <property type="molecule type" value="Genomic_DNA"/>
</dbReference>
<dbReference type="Proteomes" id="UP000240424">
    <property type="component" value="Unassembled WGS sequence"/>
</dbReference>
<accession>A0A2U3PDZ7</accession>
<name>A0A2U3PDZ7_9MYCO</name>
<keyword evidence="1" id="KW-1133">Transmembrane helix</keyword>
<keyword evidence="1" id="KW-0472">Membrane</keyword>
<dbReference type="AlphaFoldDB" id="A0A2U3PDZ7"/>
<protein>
    <submittedName>
        <fullName evidence="2">Uncharacterized protein</fullName>
    </submittedName>
</protein>
<reference evidence="2 3" key="1">
    <citation type="submission" date="2017-01" db="EMBL/GenBank/DDBJ databases">
        <authorList>
            <consortium name="Urmite Genomes"/>
        </authorList>
    </citation>
    <scope>NUCLEOTIDE SEQUENCE [LARGE SCALE GENOMIC DNA]</scope>
    <source>
        <strain evidence="2 3">AB215</strain>
    </source>
</reference>
<feature type="transmembrane region" description="Helical" evidence="1">
    <location>
        <begin position="134"/>
        <end position="152"/>
    </location>
</feature>
<organism evidence="2 3">
    <name type="scientific">Mycobacterium numidiamassiliense</name>
    <dbReference type="NCBI Taxonomy" id="1841861"/>
    <lineage>
        <taxon>Bacteria</taxon>
        <taxon>Bacillati</taxon>
        <taxon>Actinomycetota</taxon>
        <taxon>Actinomycetes</taxon>
        <taxon>Mycobacteriales</taxon>
        <taxon>Mycobacteriaceae</taxon>
        <taxon>Mycobacterium</taxon>
    </lineage>
</organism>
<gene>
    <name evidence="2" type="ORF">MNAB215_4157</name>
</gene>
<evidence type="ECO:0000256" key="1">
    <source>
        <dbReference type="SAM" id="Phobius"/>
    </source>
</evidence>
<evidence type="ECO:0000313" key="2">
    <source>
        <dbReference type="EMBL" id="SPM41940.1"/>
    </source>
</evidence>
<feature type="transmembrane region" description="Helical" evidence="1">
    <location>
        <begin position="62"/>
        <end position="83"/>
    </location>
</feature>
<sequence length="187" mass="20899">VVSDDELKAGPSSIEILYDESKAAVDVLDQLLIRYRTNTTAVLALGTGAATFFGFSDSPKGLFFLLSLVSYAVGVGVAVRIYWPRRWRDDIYHVLEDSLRKSPPPASMELRRDLARHYQQAIARGLELRTRRAWEFRILLFATACVVIFAGINSYCASQQSDDDTAYSARVSWGPLCCTVISEPMPR</sequence>